<dbReference type="GO" id="GO:0006099">
    <property type="term" value="P:tricarboxylic acid cycle"/>
    <property type="evidence" value="ECO:0007669"/>
    <property type="project" value="InterPro"/>
</dbReference>
<dbReference type="AlphaFoldDB" id="A0A2T5HGM6"/>
<dbReference type="SUPFAM" id="SSF81343">
    <property type="entry name" value="Fumarate reductase respiratory complex transmembrane subunits"/>
    <property type="match status" value="1"/>
</dbReference>
<keyword evidence="8 13" id="KW-1133">Transmembrane helix</keyword>
<dbReference type="PANTHER" id="PTHR10978:SF5">
    <property type="entry name" value="SUCCINATE DEHYDROGENASE CYTOCHROME B560 SUBUNIT, MITOCHONDRIAL"/>
    <property type="match status" value="1"/>
</dbReference>
<comment type="subcellular location">
    <subcellularLocation>
        <location evidence="2">Membrane</location>
    </subcellularLocation>
</comment>
<dbReference type="InterPro" id="IPR000701">
    <property type="entry name" value="SuccDH_FuR_B_TM-su"/>
</dbReference>
<feature type="transmembrane region" description="Helical" evidence="13">
    <location>
        <begin position="59"/>
        <end position="84"/>
    </location>
</feature>
<comment type="cofactor">
    <cofactor evidence="12">
        <name>heme</name>
        <dbReference type="ChEBI" id="CHEBI:30413"/>
    </cofactor>
    <text evidence="12">The heme is bound between the two transmembrane subunits.</text>
</comment>
<evidence type="ECO:0000256" key="4">
    <source>
        <dbReference type="ARBA" id="ARBA00020076"/>
    </source>
</evidence>
<keyword evidence="9 12" id="KW-0408">Iron</keyword>
<dbReference type="RefSeq" id="WP_107816947.1">
    <property type="nucleotide sequence ID" value="NZ_QAOH01000009.1"/>
</dbReference>
<evidence type="ECO:0000256" key="8">
    <source>
        <dbReference type="ARBA" id="ARBA00022989"/>
    </source>
</evidence>
<evidence type="ECO:0000256" key="10">
    <source>
        <dbReference type="ARBA" id="ARBA00023136"/>
    </source>
</evidence>
<evidence type="ECO:0000256" key="2">
    <source>
        <dbReference type="ARBA" id="ARBA00004370"/>
    </source>
</evidence>
<keyword evidence="5 12" id="KW-0349">Heme</keyword>
<feature type="binding site" description="axial binding residue" evidence="12">
    <location>
        <position position="86"/>
    </location>
    <ligand>
        <name>heme</name>
        <dbReference type="ChEBI" id="CHEBI:30413"/>
        <note>ligand shared with second transmembrane subunit</note>
    </ligand>
    <ligandPart>
        <name>Fe</name>
        <dbReference type="ChEBI" id="CHEBI:18248"/>
    </ligandPart>
</feature>
<dbReference type="Pfam" id="PF01127">
    <property type="entry name" value="Sdh_cyt"/>
    <property type="match status" value="1"/>
</dbReference>
<dbReference type="PANTHER" id="PTHR10978">
    <property type="entry name" value="SUCCINATE DEHYDROGENASE CYTOCHROME B560 SUBUNIT"/>
    <property type="match status" value="1"/>
</dbReference>
<dbReference type="GO" id="GO:0046872">
    <property type="term" value="F:metal ion binding"/>
    <property type="evidence" value="ECO:0007669"/>
    <property type="project" value="UniProtKB-KW"/>
</dbReference>
<evidence type="ECO:0000313" key="14">
    <source>
        <dbReference type="EMBL" id="PTQ70725.1"/>
    </source>
</evidence>
<dbReference type="InterPro" id="IPR034804">
    <property type="entry name" value="SQR/QFR_C/D"/>
</dbReference>
<keyword evidence="15" id="KW-1185">Reference proteome</keyword>
<dbReference type="CDD" id="cd03499">
    <property type="entry name" value="SQR_TypeC_SdhC"/>
    <property type="match status" value="1"/>
</dbReference>
<proteinExistence type="inferred from homology"/>
<evidence type="ECO:0000256" key="9">
    <source>
        <dbReference type="ARBA" id="ARBA00023004"/>
    </source>
</evidence>
<evidence type="ECO:0000256" key="5">
    <source>
        <dbReference type="ARBA" id="ARBA00022617"/>
    </source>
</evidence>
<evidence type="ECO:0000256" key="12">
    <source>
        <dbReference type="PIRSR" id="PIRSR000178-1"/>
    </source>
</evidence>
<sequence length="132" mass="14576">MADVNRGNRPLSPFMLGKYYRPQMTSISSIMVRITGIASLGTVFLAVCWLLAAASSPSVFAAFNSVFSSIFGEILMLAAAWALWYHLLGRLRHVVWDFGYCLDVPTSEKMGWGMFIGATVLTVLTAILFLIF</sequence>
<feature type="transmembrane region" description="Helical" evidence="13">
    <location>
        <begin position="112"/>
        <end position="131"/>
    </location>
</feature>
<evidence type="ECO:0000313" key="15">
    <source>
        <dbReference type="Proteomes" id="UP000244077"/>
    </source>
</evidence>
<reference evidence="14 15" key="1">
    <citation type="submission" date="2018-04" db="EMBL/GenBank/DDBJ databases">
        <title>Genomic Encyclopedia of Archaeal and Bacterial Type Strains, Phase II (KMG-II): from individual species to whole genera.</title>
        <authorList>
            <person name="Goeker M."/>
        </authorList>
    </citation>
    <scope>NUCLEOTIDE SEQUENCE [LARGE SCALE GENOMIC DNA]</scope>
    <source>
        <strain evidence="14 15">DSM 100434</strain>
    </source>
</reference>
<comment type="similarity">
    <text evidence="3">Belongs to the cytochrome b560 family.</text>
</comment>
<dbReference type="Proteomes" id="UP000244077">
    <property type="component" value="Unassembled WGS sequence"/>
</dbReference>
<protein>
    <recommendedName>
        <fullName evidence="4">Succinate dehydrogenase cytochrome b556 subunit</fullName>
    </recommendedName>
</protein>
<evidence type="ECO:0000256" key="6">
    <source>
        <dbReference type="ARBA" id="ARBA00022692"/>
    </source>
</evidence>
<keyword evidence="7 12" id="KW-0479">Metal-binding</keyword>
<dbReference type="InterPro" id="IPR014314">
    <property type="entry name" value="Succ_DH_cytb556"/>
</dbReference>
<evidence type="ECO:0000256" key="11">
    <source>
        <dbReference type="ARBA" id="ARBA00025912"/>
    </source>
</evidence>
<comment type="subunit">
    <text evidence="11">Part of an enzyme complex containing four subunits: a flavoprotein, an iron-sulfur protein, plus two membrane-anchoring proteins, SdhC and SdhD. The complex can form homotrimers.</text>
</comment>
<evidence type="ECO:0000256" key="7">
    <source>
        <dbReference type="ARBA" id="ARBA00022723"/>
    </source>
</evidence>
<dbReference type="GO" id="GO:0016020">
    <property type="term" value="C:membrane"/>
    <property type="evidence" value="ECO:0007669"/>
    <property type="project" value="UniProtKB-SubCell"/>
</dbReference>
<gene>
    <name evidence="14" type="ORF">C8N42_10954</name>
</gene>
<comment type="caution">
    <text evidence="14">The sequence shown here is derived from an EMBL/GenBank/DDBJ whole genome shotgun (WGS) entry which is preliminary data.</text>
</comment>
<dbReference type="PIRSF" id="PIRSF000178">
    <property type="entry name" value="SDH_cyt_b560"/>
    <property type="match status" value="1"/>
</dbReference>
<accession>A0A2T5HGM6</accession>
<dbReference type="Gene3D" id="1.20.1300.10">
    <property type="entry name" value="Fumarate reductase/succinate dehydrogenase, transmembrane subunit"/>
    <property type="match status" value="1"/>
</dbReference>
<dbReference type="GO" id="GO:0009055">
    <property type="term" value="F:electron transfer activity"/>
    <property type="evidence" value="ECO:0007669"/>
    <property type="project" value="InterPro"/>
</dbReference>
<dbReference type="OrthoDB" id="9799441at2"/>
<evidence type="ECO:0000256" key="1">
    <source>
        <dbReference type="ARBA" id="ARBA00004050"/>
    </source>
</evidence>
<dbReference type="NCBIfam" id="TIGR02970">
    <property type="entry name" value="succ_dehyd_cytB"/>
    <property type="match status" value="1"/>
</dbReference>
<feature type="transmembrane region" description="Helical" evidence="13">
    <location>
        <begin position="30"/>
        <end position="52"/>
    </location>
</feature>
<dbReference type="EMBL" id="QAOH01000009">
    <property type="protein sequence ID" value="PTQ70725.1"/>
    <property type="molecule type" value="Genomic_DNA"/>
</dbReference>
<keyword evidence="10 13" id="KW-0472">Membrane</keyword>
<name>A0A2T5HGM6_9RHOB</name>
<keyword evidence="6 13" id="KW-0812">Transmembrane</keyword>
<comment type="function">
    <text evidence="1">Membrane-anchoring subunit of succinate dehydrogenase (SDH).</text>
</comment>
<evidence type="ECO:0000256" key="13">
    <source>
        <dbReference type="SAM" id="Phobius"/>
    </source>
</evidence>
<evidence type="ECO:0000256" key="3">
    <source>
        <dbReference type="ARBA" id="ARBA00007244"/>
    </source>
</evidence>
<organism evidence="14 15">
    <name type="scientific">Celeribacter persicus</name>
    <dbReference type="NCBI Taxonomy" id="1651082"/>
    <lineage>
        <taxon>Bacteria</taxon>
        <taxon>Pseudomonadati</taxon>
        <taxon>Pseudomonadota</taxon>
        <taxon>Alphaproteobacteria</taxon>
        <taxon>Rhodobacterales</taxon>
        <taxon>Roseobacteraceae</taxon>
        <taxon>Celeribacter</taxon>
    </lineage>
</organism>